<reference evidence="3 4" key="1">
    <citation type="submission" date="2013-05" db="EMBL/GenBank/DDBJ databases">
        <title>Draft genome of the parasitic nematode Anyclostoma ceylanicum.</title>
        <authorList>
            <person name="Mitreva M."/>
        </authorList>
    </citation>
    <scope>NUCLEOTIDE SEQUENCE [LARGE SCALE GENOMIC DNA]</scope>
</reference>
<proteinExistence type="predicted"/>
<feature type="chain" id="PRO_5002306772" description="Fungal lipase-type domain-containing protein" evidence="1">
    <location>
        <begin position="24"/>
        <end position="181"/>
    </location>
</feature>
<dbReference type="AlphaFoldDB" id="A0A0D6L971"/>
<name>A0A0D6L971_9BILA</name>
<accession>A0A0D6L971</accession>
<feature type="signal peptide" evidence="1">
    <location>
        <begin position="1"/>
        <end position="23"/>
    </location>
</feature>
<dbReference type="Gene3D" id="3.40.50.1820">
    <property type="entry name" value="alpha/beta hydrolase"/>
    <property type="match status" value="1"/>
</dbReference>
<evidence type="ECO:0000313" key="4">
    <source>
        <dbReference type="Proteomes" id="UP000054495"/>
    </source>
</evidence>
<sequence length="181" mass="20094">MYLSDPCVLPVLSIIFSAQCLNAQGCDEYTDDIARMKFFPLASAAYSSSPQRCIENKFGNATLATYYSGECDPDPSDSCAGFTAVVHDDEALVLSFRGTARFMQLVEEADLSTLHRKVSSQENGHLSKINSDFANSIHQTRWIAGGYVSTYFYKAFMAVWNGGLKESFKSLHANYPSYSVW</sequence>
<evidence type="ECO:0000256" key="1">
    <source>
        <dbReference type="SAM" id="SignalP"/>
    </source>
</evidence>
<dbReference type="EMBL" id="KE126363">
    <property type="protein sequence ID" value="EPB66216.1"/>
    <property type="molecule type" value="Genomic_DNA"/>
</dbReference>
<dbReference type="Proteomes" id="UP000054495">
    <property type="component" value="Unassembled WGS sequence"/>
</dbReference>
<dbReference type="Pfam" id="PF01764">
    <property type="entry name" value="Lipase_3"/>
    <property type="match status" value="1"/>
</dbReference>
<dbReference type="GO" id="GO:0006629">
    <property type="term" value="P:lipid metabolic process"/>
    <property type="evidence" value="ECO:0007669"/>
    <property type="project" value="InterPro"/>
</dbReference>
<protein>
    <recommendedName>
        <fullName evidence="2">Fungal lipase-type domain-containing protein</fullName>
    </recommendedName>
</protein>
<feature type="domain" description="Fungal lipase-type" evidence="2">
    <location>
        <begin position="93"/>
        <end position="181"/>
    </location>
</feature>
<feature type="non-terminal residue" evidence="3">
    <location>
        <position position="181"/>
    </location>
</feature>
<dbReference type="InterPro" id="IPR002921">
    <property type="entry name" value="Fungal_lipase-type"/>
</dbReference>
<keyword evidence="1" id="KW-0732">Signal</keyword>
<evidence type="ECO:0000259" key="2">
    <source>
        <dbReference type="Pfam" id="PF01764"/>
    </source>
</evidence>
<organism evidence="3 4">
    <name type="scientific">Ancylostoma ceylanicum</name>
    <dbReference type="NCBI Taxonomy" id="53326"/>
    <lineage>
        <taxon>Eukaryota</taxon>
        <taxon>Metazoa</taxon>
        <taxon>Ecdysozoa</taxon>
        <taxon>Nematoda</taxon>
        <taxon>Chromadorea</taxon>
        <taxon>Rhabditida</taxon>
        <taxon>Rhabditina</taxon>
        <taxon>Rhabditomorpha</taxon>
        <taxon>Strongyloidea</taxon>
        <taxon>Ancylostomatidae</taxon>
        <taxon>Ancylostomatinae</taxon>
        <taxon>Ancylostoma</taxon>
    </lineage>
</organism>
<gene>
    <name evidence="3" type="ORF">ANCCEY_14695</name>
</gene>
<keyword evidence="4" id="KW-1185">Reference proteome</keyword>
<evidence type="ECO:0000313" key="3">
    <source>
        <dbReference type="EMBL" id="EPB66216.1"/>
    </source>
</evidence>
<dbReference type="SUPFAM" id="SSF53474">
    <property type="entry name" value="alpha/beta-Hydrolases"/>
    <property type="match status" value="1"/>
</dbReference>
<dbReference type="PANTHER" id="PTHR45908">
    <property type="entry name" value="PROTEIN CBG11750-RELATED"/>
    <property type="match status" value="1"/>
</dbReference>
<dbReference type="InterPro" id="IPR029058">
    <property type="entry name" value="AB_hydrolase_fold"/>
</dbReference>